<evidence type="ECO:0000313" key="3">
    <source>
        <dbReference type="Proteomes" id="UP000075243"/>
    </source>
</evidence>
<keyword evidence="3" id="KW-1185">Reference proteome</keyword>
<dbReference type="Pfam" id="PF10358">
    <property type="entry name" value="NT-C2"/>
    <property type="match status" value="1"/>
</dbReference>
<dbReference type="EMBL" id="KQ483743">
    <property type="protein sequence ID" value="KYP41951.1"/>
    <property type="molecule type" value="Genomic_DNA"/>
</dbReference>
<reference evidence="2" key="1">
    <citation type="journal article" date="2012" name="Nat. Biotechnol.">
        <title>Draft genome sequence of pigeonpea (Cajanus cajan), an orphan legume crop of resource-poor farmers.</title>
        <authorList>
            <person name="Varshney R.K."/>
            <person name="Chen W."/>
            <person name="Li Y."/>
            <person name="Bharti A.K."/>
            <person name="Saxena R.K."/>
            <person name="Schlueter J.A."/>
            <person name="Donoghue M.T."/>
            <person name="Azam S."/>
            <person name="Fan G."/>
            <person name="Whaley A.M."/>
            <person name="Farmer A.D."/>
            <person name="Sheridan J."/>
            <person name="Iwata A."/>
            <person name="Tuteja R."/>
            <person name="Penmetsa R.V."/>
            <person name="Wu W."/>
            <person name="Upadhyaya H.D."/>
            <person name="Yang S.P."/>
            <person name="Shah T."/>
            <person name="Saxena K.B."/>
            <person name="Michael T."/>
            <person name="McCombie W.R."/>
            <person name="Yang B."/>
            <person name="Zhang G."/>
            <person name="Yang H."/>
            <person name="Wang J."/>
            <person name="Spillane C."/>
            <person name="Cook D.R."/>
            <person name="May G.D."/>
            <person name="Xu X."/>
            <person name="Jackson S.A."/>
        </authorList>
    </citation>
    <scope>NUCLEOTIDE SEQUENCE [LARGE SCALE GENOMIC DNA]</scope>
</reference>
<sequence length="253" mass="28506">MFKSRSKKNKIKAVFKLQFQATQVPKMKKSTVMIALVPDDVGKPKVKLEKVSVQDGTCLWEKPIFESVKLVRDTKSGKLQEKIYHFVVSTGSSKSGFLGESSIDLADFAAETEPLTVSLPLKFANSGAILHVRTFTFRNEEDNGNGSLRHQLSICSADEGSHNVHVSVVQTCSENEAILFNYDHANEEMSRELLTSQADLNEVTILKERNEYMGTQLKEMEERYSEISLKFAEVEGERQQLVMALRNLRNGKN</sequence>
<dbReference type="InterPro" id="IPR019448">
    <property type="entry name" value="NT-C2"/>
</dbReference>
<dbReference type="PANTHER" id="PTHR34452:SF14">
    <property type="entry name" value="MYOSIN HEAVY CHAIN, MUSCLE"/>
    <property type="match status" value="1"/>
</dbReference>
<organism evidence="2 3">
    <name type="scientific">Cajanus cajan</name>
    <name type="common">Pigeon pea</name>
    <name type="synonym">Cajanus indicus</name>
    <dbReference type="NCBI Taxonomy" id="3821"/>
    <lineage>
        <taxon>Eukaryota</taxon>
        <taxon>Viridiplantae</taxon>
        <taxon>Streptophyta</taxon>
        <taxon>Embryophyta</taxon>
        <taxon>Tracheophyta</taxon>
        <taxon>Spermatophyta</taxon>
        <taxon>Magnoliopsida</taxon>
        <taxon>eudicotyledons</taxon>
        <taxon>Gunneridae</taxon>
        <taxon>Pentapetalae</taxon>
        <taxon>rosids</taxon>
        <taxon>fabids</taxon>
        <taxon>Fabales</taxon>
        <taxon>Fabaceae</taxon>
        <taxon>Papilionoideae</taxon>
        <taxon>50 kb inversion clade</taxon>
        <taxon>NPAAA clade</taxon>
        <taxon>indigoferoid/millettioid clade</taxon>
        <taxon>Phaseoleae</taxon>
        <taxon>Cajanus</taxon>
    </lineage>
</organism>
<dbReference type="PANTHER" id="PTHR34452">
    <property type="entry name" value="MYOSIN HEAVY CHAIN-RELATED PROTEIN"/>
    <property type="match status" value="1"/>
</dbReference>
<accession>A0A151RHE6</accession>
<gene>
    <name evidence="2" type="ORF">KK1_036659</name>
</gene>
<dbReference type="AlphaFoldDB" id="A0A151RHE6"/>
<evidence type="ECO:0000259" key="1">
    <source>
        <dbReference type="PROSITE" id="PS51840"/>
    </source>
</evidence>
<proteinExistence type="predicted"/>
<feature type="domain" description="C2 NT-type" evidence="1">
    <location>
        <begin position="3"/>
        <end position="138"/>
    </location>
</feature>
<name>A0A151RHE6_CAJCA</name>
<dbReference type="PROSITE" id="PS51840">
    <property type="entry name" value="C2_NT"/>
    <property type="match status" value="1"/>
</dbReference>
<dbReference type="Proteomes" id="UP000075243">
    <property type="component" value="Unassembled WGS sequence"/>
</dbReference>
<dbReference type="STRING" id="3821.A0A151RHE6"/>
<protein>
    <recommendedName>
        <fullName evidence="1">C2 NT-type domain-containing protein</fullName>
    </recommendedName>
</protein>
<evidence type="ECO:0000313" key="2">
    <source>
        <dbReference type="EMBL" id="KYP41951.1"/>
    </source>
</evidence>
<dbReference type="Gramene" id="C.cajan_37785.t">
    <property type="protein sequence ID" value="C.cajan_37785.t"/>
    <property type="gene ID" value="C.cajan_37785"/>
</dbReference>